<evidence type="ECO:0000313" key="3">
    <source>
        <dbReference type="Proteomes" id="UP000051757"/>
    </source>
</evidence>
<dbReference type="AlphaFoldDB" id="A0A0R0B4V1"/>
<evidence type="ECO:0008006" key="4">
    <source>
        <dbReference type="Google" id="ProtNLM"/>
    </source>
</evidence>
<organism evidence="2 3">
    <name type="scientific">Stenotrophomonas beteli</name>
    <dbReference type="NCBI Taxonomy" id="3384461"/>
    <lineage>
        <taxon>Bacteria</taxon>
        <taxon>Pseudomonadati</taxon>
        <taxon>Pseudomonadota</taxon>
        <taxon>Gammaproteobacteria</taxon>
        <taxon>Lysobacterales</taxon>
        <taxon>Lysobacteraceae</taxon>
        <taxon>Stenotrophomonas</taxon>
        <taxon>Stenotrophomonas maltophilia group</taxon>
    </lineage>
</organism>
<dbReference type="Proteomes" id="UP000051757">
    <property type="component" value="Unassembled WGS sequence"/>
</dbReference>
<dbReference type="EMBL" id="LLXV01000057">
    <property type="protein sequence ID" value="KRG48484.1"/>
    <property type="molecule type" value="Genomic_DNA"/>
</dbReference>
<feature type="signal peptide" evidence="1">
    <location>
        <begin position="1"/>
        <end position="22"/>
    </location>
</feature>
<comment type="caution">
    <text evidence="2">The sequence shown here is derived from an EMBL/GenBank/DDBJ whole genome shotgun (WGS) entry which is preliminary data.</text>
</comment>
<proteinExistence type="predicted"/>
<keyword evidence="3" id="KW-1185">Reference proteome</keyword>
<name>A0A0R0B4V1_9GAMM</name>
<dbReference type="OrthoDB" id="7063913at2"/>
<dbReference type="Gene3D" id="1.25.40.10">
    <property type="entry name" value="Tetratricopeptide repeat domain"/>
    <property type="match status" value="1"/>
</dbReference>
<dbReference type="InterPro" id="IPR011990">
    <property type="entry name" value="TPR-like_helical_dom_sf"/>
</dbReference>
<sequence>MKGLRIASILLLGLSAIATAGASDCPVEAPRPIPDTVLTGGFFDAHPDLFWRSLAQRAERDQQPARALEYYRRSARYADKFSQAMVARMYQQGSGTAADPVMAYVWMDLAAERMYHDFLVLREHYWARLDPSQQAQAIARGQQVYAEYGDREAKPRMERALRDGRQRITGSRVGYVSSGLVVVQRRGSEADIRTPGSIVYDDRYWRAADYWCLQDNYWRPARTPQVDVGAPAAVRDGEPRGD</sequence>
<gene>
    <name evidence="2" type="ORF">ARC23_16755</name>
</gene>
<dbReference type="SUPFAM" id="SSF81901">
    <property type="entry name" value="HCP-like"/>
    <property type="match status" value="1"/>
</dbReference>
<evidence type="ECO:0000313" key="2">
    <source>
        <dbReference type="EMBL" id="KRG48484.1"/>
    </source>
</evidence>
<keyword evidence="1" id="KW-0732">Signal</keyword>
<protein>
    <recommendedName>
        <fullName evidence="4">Sel1 repeat family protein</fullName>
    </recommendedName>
</protein>
<evidence type="ECO:0000256" key="1">
    <source>
        <dbReference type="SAM" id="SignalP"/>
    </source>
</evidence>
<feature type="chain" id="PRO_5006391895" description="Sel1 repeat family protein" evidence="1">
    <location>
        <begin position="23"/>
        <end position="242"/>
    </location>
</feature>
<reference evidence="2 3" key="1">
    <citation type="journal article" date="2016" name="Front. Microbiol.">
        <title>Genome Sequence of Type Strains of Genus Stenotrophomonas.</title>
        <authorList>
            <person name="Patil P.P."/>
            <person name="Midha S."/>
            <person name="Kumar S."/>
            <person name="Patil P.B."/>
        </authorList>
    </citation>
    <scope>NUCLEOTIDE SEQUENCE [LARGE SCALE GENOMIC DNA]</scope>
    <source>
        <strain evidence="2 3">LMG 978</strain>
    </source>
</reference>
<accession>A0A0R0B4V1</accession>